<dbReference type="EMBL" id="WVHK01000058">
    <property type="protein sequence ID" value="MXV20792.1"/>
    <property type="molecule type" value="Genomic_DNA"/>
</dbReference>
<sequence>MTEREALLDCIAIVAGRGPVTLADLASRYRLPVNAAWALVQTLLERGVLERGERVPVKRGRPRQAFVLASGSVLPHIAHTIRPAFNGIIRGMETSQFDLHTANQTDKGLRYSLTQVREFPSHDGGGFSAKLRDHGKVIGWVTDHGHGGPATVHVDAPHLSAYQAFLAQFKVNPFAAEELLVADLLEAHDMEKEARRYTPLRSSKLDEFDTPLIAKFSQPNCTRDQLTKHPQITPDFTHFWQRGHGWQPLR</sequence>
<name>A0A6I4YGY0_9DEIO</name>
<accession>A0A6I4YGY0</accession>
<reference evidence="1 2" key="1">
    <citation type="submission" date="2019-11" db="EMBL/GenBank/DDBJ databases">
        <title>Genome sequence of Deinococcus xianganensis Y35, AI-2 producing algicidal bacterium, isolated from lake water.</title>
        <authorList>
            <person name="Li Y."/>
        </authorList>
    </citation>
    <scope>NUCLEOTIDE SEQUENCE [LARGE SCALE GENOMIC DNA]</scope>
    <source>
        <strain evidence="1 2">Y35</strain>
    </source>
</reference>
<comment type="caution">
    <text evidence="1">The sequence shown here is derived from an EMBL/GenBank/DDBJ whole genome shotgun (WGS) entry which is preliminary data.</text>
</comment>
<organism evidence="1 2">
    <name type="scientific">Deinococcus xianganensis</name>
    <dbReference type="NCBI Taxonomy" id="1507289"/>
    <lineage>
        <taxon>Bacteria</taxon>
        <taxon>Thermotogati</taxon>
        <taxon>Deinococcota</taxon>
        <taxon>Deinococci</taxon>
        <taxon>Deinococcales</taxon>
        <taxon>Deinococcaceae</taxon>
        <taxon>Deinococcus</taxon>
    </lineage>
</organism>
<dbReference type="RefSeq" id="WP_160980580.1">
    <property type="nucleotide sequence ID" value="NZ_WVHK01000058.1"/>
</dbReference>
<evidence type="ECO:0000313" key="1">
    <source>
        <dbReference type="EMBL" id="MXV20792.1"/>
    </source>
</evidence>
<dbReference type="InterPro" id="IPR036388">
    <property type="entry name" value="WH-like_DNA-bd_sf"/>
</dbReference>
<protein>
    <submittedName>
        <fullName evidence="1">Uncharacterized protein</fullName>
    </submittedName>
</protein>
<keyword evidence="2" id="KW-1185">Reference proteome</keyword>
<evidence type="ECO:0000313" key="2">
    <source>
        <dbReference type="Proteomes" id="UP000430519"/>
    </source>
</evidence>
<dbReference type="Proteomes" id="UP000430519">
    <property type="component" value="Unassembled WGS sequence"/>
</dbReference>
<dbReference type="AlphaFoldDB" id="A0A6I4YGY0"/>
<gene>
    <name evidence="1" type="ORF">GLX28_14230</name>
</gene>
<dbReference type="Gene3D" id="1.10.10.10">
    <property type="entry name" value="Winged helix-like DNA-binding domain superfamily/Winged helix DNA-binding domain"/>
    <property type="match status" value="1"/>
</dbReference>
<dbReference type="InterPro" id="IPR036390">
    <property type="entry name" value="WH_DNA-bd_sf"/>
</dbReference>
<dbReference type="SUPFAM" id="SSF46785">
    <property type="entry name" value="Winged helix' DNA-binding domain"/>
    <property type="match status" value="1"/>
</dbReference>
<proteinExistence type="predicted"/>